<dbReference type="InterPro" id="IPR044275">
    <property type="entry name" value="KRP"/>
</dbReference>
<feature type="non-terminal residue" evidence="6">
    <location>
        <position position="1"/>
    </location>
</feature>
<evidence type="ECO:0000313" key="6">
    <source>
        <dbReference type="EMBL" id="RDX86359.1"/>
    </source>
</evidence>
<proteinExistence type="inferred from homology"/>
<dbReference type="GO" id="GO:0005654">
    <property type="term" value="C:nucleoplasm"/>
    <property type="evidence" value="ECO:0007669"/>
    <property type="project" value="UniProtKB-SubCell"/>
</dbReference>
<organism evidence="6 7">
    <name type="scientific">Mucuna pruriens</name>
    <name type="common">Velvet bean</name>
    <name type="synonym">Dolichos pruriens</name>
    <dbReference type="NCBI Taxonomy" id="157652"/>
    <lineage>
        <taxon>Eukaryota</taxon>
        <taxon>Viridiplantae</taxon>
        <taxon>Streptophyta</taxon>
        <taxon>Embryophyta</taxon>
        <taxon>Tracheophyta</taxon>
        <taxon>Spermatophyta</taxon>
        <taxon>Magnoliopsida</taxon>
        <taxon>eudicotyledons</taxon>
        <taxon>Gunneridae</taxon>
        <taxon>Pentapetalae</taxon>
        <taxon>rosids</taxon>
        <taxon>fabids</taxon>
        <taxon>Fabales</taxon>
        <taxon>Fabaceae</taxon>
        <taxon>Papilionoideae</taxon>
        <taxon>50 kb inversion clade</taxon>
        <taxon>NPAAA clade</taxon>
        <taxon>indigoferoid/millettioid clade</taxon>
        <taxon>Phaseoleae</taxon>
        <taxon>Mucuna</taxon>
    </lineage>
</organism>
<keyword evidence="4" id="KW-0131">Cell cycle</keyword>
<keyword evidence="7" id="KW-1185">Reference proteome</keyword>
<evidence type="ECO:0000256" key="2">
    <source>
        <dbReference type="ARBA" id="ARBA00010274"/>
    </source>
</evidence>
<dbReference type="GO" id="GO:0004861">
    <property type="term" value="F:cyclin-dependent protein serine/threonine kinase inhibitor activity"/>
    <property type="evidence" value="ECO:0007669"/>
    <property type="project" value="InterPro"/>
</dbReference>
<dbReference type="InterPro" id="IPR044898">
    <property type="entry name" value="CDI_dom_sf"/>
</dbReference>
<name>A0A371G720_MUCPR</name>
<evidence type="ECO:0000256" key="4">
    <source>
        <dbReference type="ARBA" id="ARBA00023306"/>
    </source>
</evidence>
<protein>
    <submittedName>
        <fullName evidence="6">Cyclin-dependent kinase inhibitor 7</fullName>
    </submittedName>
</protein>
<dbReference type="STRING" id="157652.A0A371G720"/>
<accession>A0A371G720</accession>
<evidence type="ECO:0000313" key="7">
    <source>
        <dbReference type="Proteomes" id="UP000257109"/>
    </source>
</evidence>
<sequence length="252" mass="28089">MGECKRCALAIAAMEEASSSEPIISKKRKTTASANSASFELQLRSSDTQRWFPDTTVSPEASVNSAGTVVSGEFCSDRSCCSSSYVKELHTTPLDLQTKGFETVDSTNSNFKSFSLLSEFSGDSEESAKFPAKSSAAASEHRKAKTPPKAEIEEFFAMAEKYEQKRFAEKYNFDIVRDMPLEGRYQWCGLLDTGEEANLTRGKTKTSVRLLVARERRCWCWPFGISSPSRAMIPLFGVGTMYAWYLRNDCIN</sequence>
<dbReference type="OrthoDB" id="9940972at2759"/>
<evidence type="ECO:0000256" key="3">
    <source>
        <dbReference type="ARBA" id="ARBA00023013"/>
    </source>
</evidence>
<gene>
    <name evidence="6" type="primary">KRP7</name>
    <name evidence="6" type="ORF">CR513_32313</name>
</gene>
<comment type="subcellular location">
    <subcellularLocation>
        <location evidence="1">Nucleus</location>
        <location evidence="1">Nucleoplasm</location>
    </subcellularLocation>
</comment>
<dbReference type="PANTHER" id="PTHR46776">
    <property type="entry name" value="CYCLIN-DEPENDENT KINASE INHIBITOR 4-RELATED"/>
    <property type="match status" value="1"/>
</dbReference>
<dbReference type="EMBL" id="QJKJ01006539">
    <property type="protein sequence ID" value="RDX86359.1"/>
    <property type="molecule type" value="Genomic_DNA"/>
</dbReference>
<comment type="caution">
    <text evidence="6">The sequence shown here is derived from an EMBL/GenBank/DDBJ whole genome shotgun (WGS) entry which is preliminary data.</text>
</comment>
<keyword evidence="3 6" id="KW-0649">Protein kinase inhibitor</keyword>
<evidence type="ECO:0000256" key="1">
    <source>
        <dbReference type="ARBA" id="ARBA00004642"/>
    </source>
</evidence>
<evidence type="ECO:0000259" key="5">
    <source>
        <dbReference type="Pfam" id="PF02234"/>
    </source>
</evidence>
<feature type="domain" description="Cyclin-dependent kinase inhibitor" evidence="5">
    <location>
        <begin position="147"/>
        <end position="187"/>
    </location>
</feature>
<dbReference type="GO" id="GO:0051726">
    <property type="term" value="P:regulation of cell cycle"/>
    <property type="evidence" value="ECO:0007669"/>
    <property type="project" value="InterPro"/>
</dbReference>
<dbReference type="AlphaFoldDB" id="A0A371G720"/>
<dbReference type="Pfam" id="PF02234">
    <property type="entry name" value="CDI"/>
    <property type="match status" value="1"/>
</dbReference>
<reference evidence="6" key="1">
    <citation type="submission" date="2018-05" db="EMBL/GenBank/DDBJ databases">
        <title>Draft genome of Mucuna pruriens seed.</title>
        <authorList>
            <person name="Nnadi N.E."/>
            <person name="Vos R."/>
            <person name="Hasami M.H."/>
            <person name="Devisetty U.K."/>
            <person name="Aguiy J.C."/>
        </authorList>
    </citation>
    <scope>NUCLEOTIDE SEQUENCE [LARGE SCALE GENOMIC DNA]</scope>
    <source>
        <strain evidence="6">JCA_2017</strain>
    </source>
</reference>
<comment type="similarity">
    <text evidence="2">Belongs to the CDI family. ICK/KRP subfamily.</text>
</comment>
<dbReference type="Gene3D" id="4.10.365.10">
    <property type="entry name" value="p27"/>
    <property type="match status" value="1"/>
</dbReference>
<dbReference type="Proteomes" id="UP000257109">
    <property type="component" value="Unassembled WGS sequence"/>
</dbReference>
<dbReference type="InterPro" id="IPR003175">
    <property type="entry name" value="CDI_dom"/>
</dbReference>